<name>A0A9X0C9C1_9EURO</name>
<reference evidence="1" key="1">
    <citation type="submission" date="2022-12" db="EMBL/GenBank/DDBJ databases">
        <authorList>
            <person name="Petersen C."/>
        </authorList>
    </citation>
    <scope>NUCLEOTIDE SEQUENCE</scope>
    <source>
        <strain evidence="1">IBT 29495</strain>
    </source>
</reference>
<dbReference type="OrthoDB" id="269227at2759"/>
<organism evidence="1 2">
    <name type="scientific">Penicillium fimorum</name>
    <dbReference type="NCBI Taxonomy" id="1882269"/>
    <lineage>
        <taxon>Eukaryota</taxon>
        <taxon>Fungi</taxon>
        <taxon>Dikarya</taxon>
        <taxon>Ascomycota</taxon>
        <taxon>Pezizomycotina</taxon>
        <taxon>Eurotiomycetes</taxon>
        <taxon>Eurotiomycetidae</taxon>
        <taxon>Eurotiales</taxon>
        <taxon>Aspergillaceae</taxon>
        <taxon>Penicillium</taxon>
    </lineage>
</organism>
<dbReference type="InterPro" id="IPR036188">
    <property type="entry name" value="FAD/NAD-bd_sf"/>
</dbReference>
<dbReference type="Gene3D" id="3.30.560.10">
    <property type="entry name" value="Glucose Oxidase, domain 3"/>
    <property type="match status" value="1"/>
</dbReference>
<dbReference type="EMBL" id="JAPWDS010000002">
    <property type="protein sequence ID" value="KAJ5513274.1"/>
    <property type="molecule type" value="Genomic_DNA"/>
</dbReference>
<evidence type="ECO:0008006" key="3">
    <source>
        <dbReference type="Google" id="ProtNLM"/>
    </source>
</evidence>
<reference evidence="1" key="2">
    <citation type="journal article" date="2023" name="IMA Fungus">
        <title>Comparative genomic study of the Penicillium genus elucidates a diverse pangenome and 15 lateral gene transfer events.</title>
        <authorList>
            <person name="Petersen C."/>
            <person name="Sorensen T."/>
            <person name="Nielsen M.R."/>
            <person name="Sondergaard T.E."/>
            <person name="Sorensen J.L."/>
            <person name="Fitzpatrick D.A."/>
            <person name="Frisvad J.C."/>
            <person name="Nielsen K.L."/>
        </authorList>
    </citation>
    <scope>NUCLEOTIDE SEQUENCE</scope>
    <source>
        <strain evidence="1">IBT 29495</strain>
    </source>
</reference>
<dbReference type="Proteomes" id="UP001149954">
    <property type="component" value="Unassembled WGS sequence"/>
</dbReference>
<gene>
    <name evidence="1" type="ORF">N7463_002826</name>
</gene>
<comment type="caution">
    <text evidence="1">The sequence shown here is derived from an EMBL/GenBank/DDBJ whole genome shotgun (WGS) entry which is preliminary data.</text>
</comment>
<proteinExistence type="predicted"/>
<sequence>MLLELSGIGAKDKLKRLDIPLVSYQEAVGENLKNHVMSMFPVPLNPHPGLEGISPGFKGLAFARLDQEEQNRLCNQSWEAPMKRLRSFS</sequence>
<dbReference type="AlphaFoldDB" id="A0A9X0C9C1"/>
<protein>
    <recommendedName>
        <fullName evidence="3">Glucose-methanol-choline oxidoreductase N-terminal domain-containing protein</fullName>
    </recommendedName>
</protein>
<dbReference type="Gene3D" id="3.50.50.60">
    <property type="entry name" value="FAD/NAD(P)-binding domain"/>
    <property type="match status" value="1"/>
</dbReference>
<keyword evidence="2" id="KW-1185">Reference proteome</keyword>
<accession>A0A9X0C9C1</accession>
<evidence type="ECO:0000313" key="1">
    <source>
        <dbReference type="EMBL" id="KAJ5513274.1"/>
    </source>
</evidence>
<evidence type="ECO:0000313" key="2">
    <source>
        <dbReference type="Proteomes" id="UP001149954"/>
    </source>
</evidence>